<keyword evidence="11 15" id="KW-0067">ATP-binding</keyword>
<feature type="binding site" description="in other chain" evidence="15">
    <location>
        <begin position="213"/>
        <end position="215"/>
    </location>
    <ligand>
        <name>ADP</name>
        <dbReference type="ChEBI" id="CHEBI:456216"/>
        <note>allosteric activator; ligand shared between dimeric partners</note>
    </ligand>
</feature>
<comment type="function">
    <text evidence="2 15">Catalyzes the phosphorylation of D-fructose 6-phosphate to fructose 1,6-bisphosphate by ATP, the first committing step of glycolysis.</text>
</comment>
<feature type="binding site" description="in other chain" evidence="15">
    <location>
        <position position="222"/>
    </location>
    <ligand>
        <name>substrate</name>
        <note>ligand shared between dimeric partners</note>
    </ligand>
</feature>
<feature type="active site" description="Proton acceptor" evidence="15">
    <location>
        <position position="127"/>
    </location>
</feature>
<feature type="binding site" description="in other chain" evidence="15">
    <location>
        <begin position="249"/>
        <end position="252"/>
    </location>
    <ligand>
        <name>substrate</name>
        <note>ligand shared between dimeric partners</note>
    </ligand>
</feature>
<proteinExistence type="inferred from homology"/>
<dbReference type="GO" id="GO:0003872">
    <property type="term" value="F:6-phosphofructokinase activity"/>
    <property type="evidence" value="ECO:0007669"/>
    <property type="project" value="UniProtKB-EC"/>
</dbReference>
<keyword evidence="5 15" id="KW-0963">Cytoplasm</keyword>
<evidence type="ECO:0000256" key="11">
    <source>
        <dbReference type="ARBA" id="ARBA00022840"/>
    </source>
</evidence>
<comment type="catalytic activity">
    <reaction evidence="14 15">
        <text>beta-D-fructose 6-phosphate + ATP = beta-D-fructose 1,6-bisphosphate + ADP + H(+)</text>
        <dbReference type="Rhea" id="RHEA:16109"/>
        <dbReference type="ChEBI" id="CHEBI:15378"/>
        <dbReference type="ChEBI" id="CHEBI:30616"/>
        <dbReference type="ChEBI" id="CHEBI:32966"/>
        <dbReference type="ChEBI" id="CHEBI:57634"/>
        <dbReference type="ChEBI" id="CHEBI:456216"/>
        <dbReference type="EC" id="2.7.1.11"/>
    </reaction>
</comment>
<feature type="binding site" evidence="15">
    <location>
        <begin position="21"/>
        <end position="25"/>
    </location>
    <ligand>
        <name>ADP</name>
        <dbReference type="ChEBI" id="CHEBI:456216"/>
        <note>allosteric activator; ligand shared between dimeric partners</note>
    </ligand>
</feature>
<feature type="binding site" description="in other chain" evidence="15">
    <location>
        <position position="211"/>
    </location>
    <ligand>
        <name>ADP</name>
        <dbReference type="ChEBI" id="CHEBI:456216"/>
        <note>allosteric activator; ligand shared between dimeric partners</note>
    </ligand>
</feature>
<feature type="binding site" description="in other chain" evidence="15">
    <location>
        <begin position="169"/>
        <end position="171"/>
    </location>
    <ligand>
        <name>substrate</name>
        <note>ligand shared between dimeric partners</note>
    </ligand>
</feature>
<dbReference type="Proteomes" id="UP000790580">
    <property type="component" value="Unassembled WGS sequence"/>
</dbReference>
<feature type="binding site" description="in other chain" evidence="15">
    <location>
        <begin position="185"/>
        <end position="187"/>
    </location>
    <ligand>
        <name>ADP</name>
        <dbReference type="ChEBI" id="CHEBI:456216"/>
        <note>allosteric activator; ligand shared between dimeric partners</note>
    </ligand>
</feature>
<dbReference type="Gene3D" id="3.40.50.450">
    <property type="match status" value="1"/>
</dbReference>
<dbReference type="Pfam" id="PF00365">
    <property type="entry name" value="PFK"/>
    <property type="match status" value="1"/>
</dbReference>
<comment type="caution">
    <text evidence="15">Lacks conserved residue(s) required for the propagation of feature annotation.</text>
</comment>
<dbReference type="InterPro" id="IPR012003">
    <property type="entry name" value="ATP_PFK_prok-type"/>
</dbReference>
<feature type="binding site" evidence="15">
    <location>
        <begin position="102"/>
        <end position="105"/>
    </location>
    <ligand>
        <name>ATP</name>
        <dbReference type="ChEBI" id="CHEBI:30616"/>
    </ligand>
</feature>
<evidence type="ECO:0000256" key="12">
    <source>
        <dbReference type="ARBA" id="ARBA00022842"/>
    </source>
</evidence>
<comment type="pathway">
    <text evidence="4 15">Carbohydrate degradation; glycolysis; D-glyceraldehyde 3-phosphate and glycerone phosphate from D-glucose: step 3/4.</text>
</comment>
<dbReference type="InterPro" id="IPR012828">
    <property type="entry name" value="PFKA_ATP_prok"/>
</dbReference>
<feature type="binding site" description="in other chain" evidence="15">
    <location>
        <position position="154"/>
    </location>
    <ligand>
        <name>ADP</name>
        <dbReference type="ChEBI" id="CHEBI:456216"/>
        <note>allosteric activator; ligand shared between dimeric partners</note>
    </ligand>
</feature>
<dbReference type="PANTHER" id="PTHR13697:SF4">
    <property type="entry name" value="ATP-DEPENDENT 6-PHOSPHOFRUCTOKINASE"/>
    <property type="match status" value="1"/>
</dbReference>
<feature type="binding site" evidence="15">
    <location>
        <position position="243"/>
    </location>
    <ligand>
        <name>substrate</name>
        <note>ligand shared between dimeric partners</note>
    </ligand>
</feature>
<keyword evidence="12 15" id="KW-0460">Magnesium</keyword>
<organism evidence="17 18">
    <name type="scientific">Evansella alkalicola</name>
    <dbReference type="NCBI Taxonomy" id="745819"/>
    <lineage>
        <taxon>Bacteria</taxon>
        <taxon>Bacillati</taxon>
        <taxon>Bacillota</taxon>
        <taxon>Bacilli</taxon>
        <taxon>Bacillales</taxon>
        <taxon>Bacillaceae</taxon>
        <taxon>Evansella</taxon>
    </lineage>
</organism>
<comment type="activity regulation">
    <text evidence="15">Allosterically activated by ADP and other diphosphonucleosides, and allosterically inhibited by phosphoenolpyruvate.</text>
</comment>
<dbReference type="PANTHER" id="PTHR13697">
    <property type="entry name" value="PHOSPHOFRUCTOKINASE"/>
    <property type="match status" value="1"/>
</dbReference>
<evidence type="ECO:0000256" key="6">
    <source>
        <dbReference type="ARBA" id="ARBA00022533"/>
    </source>
</evidence>
<evidence type="ECO:0000256" key="7">
    <source>
        <dbReference type="ARBA" id="ARBA00022679"/>
    </source>
</evidence>
<protein>
    <recommendedName>
        <fullName evidence="15">ATP-dependent 6-phosphofructokinase</fullName>
        <shortName evidence="15">ATP-PFK</shortName>
        <shortName evidence="15">Phosphofructokinase</shortName>
        <ecNumber evidence="15">2.7.1.11</ecNumber>
    </recommendedName>
    <alternativeName>
        <fullName evidence="15">Phosphohexokinase</fullName>
    </alternativeName>
</protein>
<feature type="binding site" evidence="15">
    <location>
        <position position="11"/>
    </location>
    <ligand>
        <name>ATP</name>
        <dbReference type="ChEBI" id="CHEBI:30616"/>
    </ligand>
</feature>
<evidence type="ECO:0000256" key="9">
    <source>
        <dbReference type="ARBA" id="ARBA00022741"/>
    </source>
</evidence>
<evidence type="ECO:0000256" key="15">
    <source>
        <dbReference type="HAMAP-Rule" id="MF_00339"/>
    </source>
</evidence>
<keyword evidence="8 15" id="KW-0479">Metal-binding</keyword>
<feature type="domain" description="Phosphofructokinase" evidence="16">
    <location>
        <begin position="3"/>
        <end position="275"/>
    </location>
</feature>
<dbReference type="NCBIfam" id="TIGR02482">
    <property type="entry name" value="PFKA_ATP"/>
    <property type="match status" value="1"/>
</dbReference>
<name>A0ABS6JQH1_9BACI</name>
<dbReference type="RefSeq" id="WP_088074589.1">
    <property type="nucleotide sequence ID" value="NZ_JAHQCR010000021.1"/>
</dbReference>
<feature type="binding site" description="in other chain" evidence="15">
    <location>
        <begin position="125"/>
        <end position="127"/>
    </location>
    <ligand>
        <name>substrate</name>
        <note>ligand shared between dimeric partners</note>
    </ligand>
</feature>
<dbReference type="InterPro" id="IPR035966">
    <property type="entry name" value="PKF_sf"/>
</dbReference>
<evidence type="ECO:0000256" key="8">
    <source>
        <dbReference type="ARBA" id="ARBA00022723"/>
    </source>
</evidence>
<evidence type="ECO:0000256" key="13">
    <source>
        <dbReference type="ARBA" id="ARBA00023152"/>
    </source>
</evidence>
<comment type="subcellular location">
    <subcellularLocation>
        <location evidence="3 15">Cytoplasm</location>
    </subcellularLocation>
</comment>
<comment type="caution">
    <text evidence="17">The sequence shown here is derived from an EMBL/GenBank/DDBJ whole genome shotgun (WGS) entry which is preliminary data.</text>
</comment>
<keyword evidence="13 15" id="KW-0324">Glycolysis</keyword>
<comment type="subunit">
    <text evidence="15">Homotetramer.</text>
</comment>
<comment type="similarity">
    <text evidence="15">Belongs to the phosphofructokinase type A (PFKA) family. ATP-dependent PFK group I subfamily. Prokaryotic clade 'B1' sub-subfamily.</text>
</comment>
<evidence type="ECO:0000313" key="18">
    <source>
        <dbReference type="Proteomes" id="UP000790580"/>
    </source>
</evidence>
<dbReference type="PIRSF" id="PIRSF000532">
    <property type="entry name" value="ATP_PFK_prok"/>
    <property type="match status" value="1"/>
</dbReference>
<evidence type="ECO:0000256" key="1">
    <source>
        <dbReference type="ARBA" id="ARBA00001946"/>
    </source>
</evidence>
<dbReference type="HAMAP" id="MF_00339">
    <property type="entry name" value="Phosphofructokinase_I_B1"/>
    <property type="match status" value="1"/>
</dbReference>
<dbReference type="SUPFAM" id="SSF53784">
    <property type="entry name" value="Phosphofructokinase"/>
    <property type="match status" value="1"/>
</dbReference>
<reference evidence="17 18" key="1">
    <citation type="submission" date="2021-06" db="EMBL/GenBank/DDBJ databases">
        <title>Bacillus sp. RD4P76, an endophyte from a halophyte.</title>
        <authorList>
            <person name="Sun J.-Q."/>
        </authorList>
    </citation>
    <scope>NUCLEOTIDE SEQUENCE [LARGE SCALE GENOMIC DNA]</scope>
    <source>
        <strain evidence="17 18">JCM 17098</strain>
    </source>
</reference>
<dbReference type="Gene3D" id="3.40.50.460">
    <property type="entry name" value="Phosphofructokinase domain"/>
    <property type="match status" value="1"/>
</dbReference>
<keyword evidence="7 15" id="KW-0808">Transferase</keyword>
<comment type="cofactor">
    <cofactor evidence="1 15">
        <name>Mg(2+)</name>
        <dbReference type="ChEBI" id="CHEBI:18420"/>
    </cofactor>
</comment>
<gene>
    <name evidence="15 17" type="primary">pfkA</name>
    <name evidence="17" type="ORF">KS407_04995</name>
</gene>
<evidence type="ECO:0000256" key="2">
    <source>
        <dbReference type="ARBA" id="ARBA00002659"/>
    </source>
</evidence>
<evidence type="ECO:0000256" key="4">
    <source>
        <dbReference type="ARBA" id="ARBA00004679"/>
    </source>
</evidence>
<dbReference type="EMBL" id="JAHQCR010000021">
    <property type="protein sequence ID" value="MBU9720803.1"/>
    <property type="molecule type" value="Genomic_DNA"/>
</dbReference>
<accession>A0ABS6JQH1</accession>
<evidence type="ECO:0000256" key="3">
    <source>
        <dbReference type="ARBA" id="ARBA00004496"/>
    </source>
</evidence>
<evidence type="ECO:0000313" key="17">
    <source>
        <dbReference type="EMBL" id="MBU9720803.1"/>
    </source>
</evidence>
<dbReference type="EC" id="2.7.1.11" evidence="15"/>
<dbReference type="InterPro" id="IPR022953">
    <property type="entry name" value="ATP_PFK"/>
</dbReference>
<keyword evidence="18" id="KW-1185">Reference proteome</keyword>
<keyword evidence="10 15" id="KW-0418">Kinase</keyword>
<dbReference type="NCBIfam" id="NF002872">
    <property type="entry name" value="PRK03202.1"/>
    <property type="match status" value="1"/>
</dbReference>
<feature type="binding site" evidence="15">
    <location>
        <begin position="72"/>
        <end position="73"/>
    </location>
    <ligand>
        <name>ATP</name>
        <dbReference type="ChEBI" id="CHEBI:30616"/>
    </ligand>
</feature>
<dbReference type="InterPro" id="IPR000023">
    <property type="entry name" value="Phosphofructokinase_dom"/>
</dbReference>
<evidence type="ECO:0000256" key="10">
    <source>
        <dbReference type="ARBA" id="ARBA00022777"/>
    </source>
</evidence>
<evidence type="ECO:0000259" key="16">
    <source>
        <dbReference type="Pfam" id="PF00365"/>
    </source>
</evidence>
<evidence type="ECO:0000256" key="14">
    <source>
        <dbReference type="ARBA" id="ARBA00048070"/>
    </source>
</evidence>
<dbReference type="PRINTS" id="PR00476">
    <property type="entry name" value="PHFRCTKINASE"/>
</dbReference>
<keyword evidence="6 15" id="KW-0021">Allosteric enzyme</keyword>
<sequence length="322" mass="34692">MKKIGVLTSGGDAPGMNPAVRAVVKKAIYEGLEVYGIYRGYEGLMEGAVKKLELKDVGDIIHRGGTILQSARSDKFKTEEGQLQGIDVLIQHGIEGVVVIGGDGSYRGAQKLHQKGIATIGLPGTIDNDINGTDYTIGFSTAVNTVTEAVDRIRDTATSHEYTFVIEVMGRDAGDIAAWAGLATGAESIFIPERGSSKEEMLERLTKGFQRGKKHSIVIVAEGVGTGNEFADYIRENSHYQPRVTVLGYVQRGGTPVPFDRILGTRLGTHAVELLMKGESGKALGMQKNEISVHDFDYVFSDDSKDSNIVTKLADISTELSL</sequence>
<feature type="binding site" evidence="15">
    <location>
        <position position="103"/>
    </location>
    <ligand>
        <name>Mg(2+)</name>
        <dbReference type="ChEBI" id="CHEBI:18420"/>
        <note>catalytic</note>
    </ligand>
</feature>
<keyword evidence="9 15" id="KW-0547">Nucleotide-binding</keyword>
<evidence type="ECO:0000256" key="5">
    <source>
        <dbReference type="ARBA" id="ARBA00022490"/>
    </source>
</evidence>